<evidence type="ECO:0000256" key="4">
    <source>
        <dbReference type="ARBA" id="ARBA00022490"/>
    </source>
</evidence>
<protein>
    <recommendedName>
        <fullName evidence="3">Maspardin</fullName>
    </recommendedName>
</protein>
<dbReference type="PANTHER" id="PTHR15913:SF0">
    <property type="entry name" value="MASPARDIN"/>
    <property type="match status" value="1"/>
</dbReference>
<evidence type="ECO:0000259" key="5">
    <source>
        <dbReference type="Pfam" id="PF12697"/>
    </source>
</evidence>
<dbReference type="EMBL" id="CAKKLH010000017">
    <property type="protein sequence ID" value="CAH0099325.1"/>
    <property type="molecule type" value="Genomic_DNA"/>
</dbReference>
<comment type="caution">
    <text evidence="6">The sequence shown here is derived from an EMBL/GenBank/DDBJ whole genome shotgun (WGS) entry which is preliminary data.</text>
</comment>
<evidence type="ECO:0000256" key="1">
    <source>
        <dbReference type="ARBA" id="ARBA00004496"/>
    </source>
</evidence>
<feature type="domain" description="AB hydrolase-1" evidence="5">
    <location>
        <begin position="54"/>
        <end position="264"/>
    </location>
</feature>
<proteinExistence type="inferred from homology"/>
<organism evidence="6 7">
    <name type="scientific">Daphnia galeata</name>
    <dbReference type="NCBI Taxonomy" id="27404"/>
    <lineage>
        <taxon>Eukaryota</taxon>
        <taxon>Metazoa</taxon>
        <taxon>Ecdysozoa</taxon>
        <taxon>Arthropoda</taxon>
        <taxon>Crustacea</taxon>
        <taxon>Branchiopoda</taxon>
        <taxon>Diplostraca</taxon>
        <taxon>Cladocera</taxon>
        <taxon>Anomopoda</taxon>
        <taxon>Daphniidae</taxon>
        <taxon>Daphnia</taxon>
    </lineage>
</organism>
<dbReference type="GO" id="GO:0005737">
    <property type="term" value="C:cytoplasm"/>
    <property type="evidence" value="ECO:0007669"/>
    <property type="project" value="UniProtKB-SubCell"/>
</dbReference>
<reference evidence="6" key="1">
    <citation type="submission" date="2021-11" db="EMBL/GenBank/DDBJ databases">
        <authorList>
            <person name="Schell T."/>
        </authorList>
    </citation>
    <scope>NUCLEOTIDE SEQUENCE</scope>
    <source>
        <strain evidence="6">M5</strain>
    </source>
</reference>
<dbReference type="InterPro" id="IPR026151">
    <property type="entry name" value="Maspardin"/>
</dbReference>
<comment type="subcellular location">
    <subcellularLocation>
        <location evidence="1">Cytoplasm</location>
    </subcellularLocation>
</comment>
<dbReference type="OrthoDB" id="10264550at2759"/>
<dbReference type="Pfam" id="PF12697">
    <property type="entry name" value="Abhydrolase_6"/>
    <property type="match status" value="1"/>
</dbReference>
<evidence type="ECO:0000256" key="2">
    <source>
        <dbReference type="ARBA" id="ARBA00008645"/>
    </source>
</evidence>
<keyword evidence="7" id="KW-1185">Reference proteome</keyword>
<dbReference type="InterPro" id="IPR000073">
    <property type="entry name" value="AB_hydrolase_1"/>
</dbReference>
<evidence type="ECO:0000313" key="6">
    <source>
        <dbReference type="EMBL" id="CAH0099325.1"/>
    </source>
</evidence>
<name>A0A8J2RBF5_9CRUS</name>
<sequence>METDTSLEYLSFRSNIPCRKIVLDDSEKVWTIYDGGPKTVRTPLICLPPVSGTADTFFQQVLGLSAKGYRVISLSYPVYWSINEWCEGFRKLLDFLQLDQVHLFGASLGGFLAQKFTEYTHRCPRVLSLVLCNSFTDTSVFQYGDSAPFLWMLPSMVLKKMVMGNFGSEKMMESVVADSVDFMVERLESLSQAELASRLTLNCGSSYVHVDKLQHYCVTIIDVFDDCAIASPVCEDMYRSYPHASMAHLKNGGNFPYLSRCDEVNLHLQVHLLRFERTRYKDGGGKTFSN</sequence>
<dbReference type="PANTHER" id="PTHR15913">
    <property type="entry name" value="ACID CLUSTER PROTEIN 33"/>
    <property type="match status" value="1"/>
</dbReference>
<dbReference type="AlphaFoldDB" id="A0A8J2RBF5"/>
<dbReference type="Proteomes" id="UP000789390">
    <property type="component" value="Unassembled WGS sequence"/>
</dbReference>
<gene>
    <name evidence="6" type="ORF">DGAL_LOCUS1459</name>
</gene>
<accession>A0A8J2RBF5</accession>
<dbReference type="InterPro" id="IPR029058">
    <property type="entry name" value="AB_hydrolase_fold"/>
</dbReference>
<evidence type="ECO:0000256" key="3">
    <source>
        <dbReference type="ARBA" id="ARBA00020148"/>
    </source>
</evidence>
<evidence type="ECO:0000313" key="7">
    <source>
        <dbReference type="Proteomes" id="UP000789390"/>
    </source>
</evidence>
<dbReference type="SUPFAM" id="SSF53474">
    <property type="entry name" value="alpha/beta-Hydrolases"/>
    <property type="match status" value="1"/>
</dbReference>
<keyword evidence="4" id="KW-0963">Cytoplasm</keyword>
<dbReference type="Gene3D" id="3.40.50.1820">
    <property type="entry name" value="alpha/beta hydrolase"/>
    <property type="match status" value="1"/>
</dbReference>
<comment type="similarity">
    <text evidence="2">Belongs to the AB hydrolase superfamily.</text>
</comment>